<feature type="compositionally biased region" description="Basic and acidic residues" evidence="3">
    <location>
        <begin position="185"/>
        <end position="207"/>
    </location>
</feature>
<keyword evidence="7" id="KW-1185">Reference proteome</keyword>
<dbReference type="OrthoDB" id="60033at2759"/>
<dbReference type="Gene3D" id="3.30.565.10">
    <property type="entry name" value="Histidine kinase-like ATPase, C-terminal domain"/>
    <property type="match status" value="1"/>
</dbReference>
<dbReference type="PROSITE" id="PS50109">
    <property type="entry name" value="HIS_KIN"/>
    <property type="match status" value="1"/>
</dbReference>
<comment type="caution">
    <text evidence="6">The sequence shown here is derived from an EMBL/GenBank/DDBJ whole genome shotgun (WGS) entry which is preliminary data.</text>
</comment>
<keyword evidence="1 2" id="KW-0597">Phosphoprotein</keyword>
<dbReference type="SUPFAM" id="SSF55781">
    <property type="entry name" value="GAF domain-like"/>
    <property type="match status" value="1"/>
</dbReference>
<feature type="compositionally biased region" description="Polar residues" evidence="3">
    <location>
        <begin position="1"/>
        <end position="11"/>
    </location>
</feature>
<organism evidence="6 7">
    <name type="scientific">Didymella heteroderae</name>
    <dbReference type="NCBI Taxonomy" id="1769908"/>
    <lineage>
        <taxon>Eukaryota</taxon>
        <taxon>Fungi</taxon>
        <taxon>Dikarya</taxon>
        <taxon>Ascomycota</taxon>
        <taxon>Pezizomycotina</taxon>
        <taxon>Dothideomycetes</taxon>
        <taxon>Pleosporomycetidae</taxon>
        <taxon>Pleosporales</taxon>
        <taxon>Pleosporineae</taxon>
        <taxon>Didymellaceae</taxon>
        <taxon>Didymella</taxon>
    </lineage>
</organism>
<feature type="region of interest" description="Disordered" evidence="3">
    <location>
        <begin position="920"/>
        <end position="957"/>
    </location>
</feature>
<dbReference type="InterPro" id="IPR050956">
    <property type="entry name" value="2C_system_His_kinase"/>
</dbReference>
<dbReference type="SUPFAM" id="SSF47384">
    <property type="entry name" value="Homodimeric domain of signal transducing histidine kinase"/>
    <property type="match status" value="1"/>
</dbReference>
<dbReference type="Pfam" id="PF00512">
    <property type="entry name" value="HisKA"/>
    <property type="match status" value="1"/>
</dbReference>
<dbReference type="InterPro" id="IPR036097">
    <property type="entry name" value="HisK_dim/P_sf"/>
</dbReference>
<name>A0A9P5C2I0_9PLEO</name>
<dbReference type="Gene3D" id="1.10.287.130">
    <property type="match status" value="1"/>
</dbReference>
<dbReference type="CDD" id="cd17546">
    <property type="entry name" value="REC_hyHK_CKI1_RcsC-like"/>
    <property type="match status" value="1"/>
</dbReference>
<dbReference type="InterPro" id="IPR003594">
    <property type="entry name" value="HATPase_dom"/>
</dbReference>
<evidence type="ECO:0000313" key="7">
    <source>
        <dbReference type="Proteomes" id="UP000758155"/>
    </source>
</evidence>
<evidence type="ECO:0008006" key="8">
    <source>
        <dbReference type="Google" id="ProtNLM"/>
    </source>
</evidence>
<dbReference type="SUPFAM" id="SSF55874">
    <property type="entry name" value="ATPase domain of HSP90 chaperone/DNA topoisomerase II/histidine kinase"/>
    <property type="match status" value="1"/>
</dbReference>
<evidence type="ECO:0000259" key="4">
    <source>
        <dbReference type="PROSITE" id="PS50109"/>
    </source>
</evidence>
<feature type="region of interest" description="Disordered" evidence="3">
    <location>
        <begin position="1"/>
        <end position="41"/>
    </location>
</feature>
<accession>A0A9P5C2I0</accession>
<dbReference type="InterPro" id="IPR036890">
    <property type="entry name" value="HATPase_C_sf"/>
</dbReference>
<dbReference type="Pfam" id="PF00072">
    <property type="entry name" value="Response_reg"/>
    <property type="match status" value="1"/>
</dbReference>
<dbReference type="InterPro" id="IPR004358">
    <property type="entry name" value="Sig_transdc_His_kin-like_C"/>
</dbReference>
<protein>
    <recommendedName>
        <fullName evidence="8">Phosphorelay sensor kinase</fullName>
    </recommendedName>
</protein>
<feature type="compositionally biased region" description="Basic and acidic residues" evidence="3">
    <location>
        <begin position="299"/>
        <end position="309"/>
    </location>
</feature>
<reference evidence="6" key="1">
    <citation type="submission" date="2019-04" db="EMBL/GenBank/DDBJ databases">
        <title>Sequencing of skin fungus with MAO and IRED activity.</title>
        <authorList>
            <person name="Marsaioli A.J."/>
            <person name="Bonatto J.M.C."/>
            <person name="Reis Junior O."/>
        </authorList>
    </citation>
    <scope>NUCLEOTIDE SEQUENCE</scope>
    <source>
        <strain evidence="6">28M1</strain>
    </source>
</reference>
<proteinExistence type="predicted"/>
<evidence type="ECO:0000256" key="2">
    <source>
        <dbReference type="PROSITE-ProRule" id="PRU00169"/>
    </source>
</evidence>
<dbReference type="InterPro" id="IPR011006">
    <property type="entry name" value="CheY-like_superfamily"/>
</dbReference>
<evidence type="ECO:0000256" key="3">
    <source>
        <dbReference type="SAM" id="MobiDB-lite"/>
    </source>
</evidence>
<feature type="domain" description="Response regulatory" evidence="5">
    <location>
        <begin position="968"/>
        <end position="1095"/>
    </location>
</feature>
<dbReference type="Proteomes" id="UP000758155">
    <property type="component" value="Unassembled WGS sequence"/>
</dbReference>
<dbReference type="PROSITE" id="PS50110">
    <property type="entry name" value="RESPONSE_REGULATORY"/>
    <property type="match status" value="1"/>
</dbReference>
<dbReference type="PANTHER" id="PTHR43719:SF72">
    <property type="entry name" value="HISTIDINE KINASE_RESPONSE REGULATOR, PUTATIVE (AFU_ORTHOLOGUE AFUA_8G06140)-RELATED"/>
    <property type="match status" value="1"/>
</dbReference>
<feature type="modified residue" description="4-aspartylphosphate" evidence="2">
    <location>
        <position position="1020"/>
    </location>
</feature>
<dbReference type="GO" id="GO:0000155">
    <property type="term" value="F:phosphorelay sensor kinase activity"/>
    <property type="evidence" value="ECO:0007669"/>
    <property type="project" value="InterPro"/>
</dbReference>
<dbReference type="EMBL" id="SWKV01000014">
    <property type="protein sequence ID" value="KAF3042986.1"/>
    <property type="molecule type" value="Genomic_DNA"/>
</dbReference>
<feature type="region of interest" description="Disordered" evidence="3">
    <location>
        <begin position="280"/>
        <end position="316"/>
    </location>
</feature>
<feature type="compositionally biased region" description="Polar residues" evidence="3">
    <location>
        <begin position="285"/>
        <end position="298"/>
    </location>
</feature>
<feature type="region of interest" description="Disordered" evidence="3">
    <location>
        <begin position="135"/>
        <end position="226"/>
    </location>
</feature>
<dbReference type="PRINTS" id="PR00344">
    <property type="entry name" value="BCTRLSENSOR"/>
</dbReference>
<evidence type="ECO:0000256" key="1">
    <source>
        <dbReference type="ARBA" id="ARBA00022553"/>
    </source>
</evidence>
<dbReference type="InterPro" id="IPR005467">
    <property type="entry name" value="His_kinase_dom"/>
</dbReference>
<gene>
    <name evidence="6" type="ORF">E8E12_009692</name>
</gene>
<dbReference type="SUPFAM" id="SSF52172">
    <property type="entry name" value="CheY-like"/>
    <property type="match status" value="1"/>
</dbReference>
<evidence type="ECO:0000259" key="5">
    <source>
        <dbReference type="PROSITE" id="PS50110"/>
    </source>
</evidence>
<feature type="compositionally biased region" description="Basic and acidic residues" evidence="3">
    <location>
        <begin position="148"/>
        <end position="164"/>
    </location>
</feature>
<dbReference type="SMART" id="SM00387">
    <property type="entry name" value="HATPase_c"/>
    <property type="match status" value="1"/>
</dbReference>
<feature type="region of interest" description="Disordered" evidence="3">
    <location>
        <begin position="879"/>
        <end position="901"/>
    </location>
</feature>
<sequence>MAFRKCSSTLETMHGRSKAAEQDSASRPAFSIPALGQDPRTSKLSAVSTPAKLSFFAGVPLTSQNGHNIGAICVVDPNERPPLAAPEVEFLTDTARRCMNLLELARERGFHNRWAAMQEELDIFLKSRSLRAQLLEEPQTPSGSQSRQTKDEDRTKENKARQTEAKTLPQELLAAVGDPPIEGEESQRLVDAEIERDCRVADKDNKQDPTSLTARRGEDDERGLPKGETTYRKVFRRAAQCLRSALKADGVLFIDGLIGFHGDVQPVAEPEQELEREIVRPSVHRYQSASVEATSDRPNNSDKIYDPRSPDPPGTHSRIFTSAEYLKGAYIERPAEVLGISGASDVLKLARVSESTLGLTDIDEGFLQRLMDRHPTGAVWHSSNSRFMQVKDETLVEIDLEEEDRRLTSTFKNVRQLIFKPLTDPTSLKRLGACFAWRTKSIPIFTDAVDLGSLKAFMHVVESEIARYDASHVAKQKETFVSSVSHELRTPLHGILGAVQLLDESGLDPMQKSLASMITTCGSTLHETLTSVLSYAKINQFERRQHKYRHRHPPDAVWSLSDRQGLASGPDRDFEGLYICTNLAMLCEEILGVLEAGKSFQNSHGSEVIVVCNIKYEKNWSYYTEPGALRRIAVNLIGNALKYTKSGSVIVTLSASKMIKDPGRDTGRGMSRDFMDNHLFLPFTQEDSTSTHGVGLGMSIVKSLISLLSGEIHVQSEENKGTEIRVRVPMRMCKPDDDEKGHAAVQFEENIQTLRDRKLSAIIYGFPKYVRESLTNYLRDWYHCELLEPLKDAKPDIILVDEGNEDVLKAVKDTAHEYGKQGVLLSIVMVPSRLGERMDTIDGYIKWERVPRPLGPSNVAKGLLSCLDKLDELRKHGEDATVDRQETQEEPQPNKKGPESLKDLRESLFDGQYMPSLEKLQISERSQTRVASREPSVNEAQPSTSREPLDNSADQEVESELDSKLNLRILVVDDNALNLRLLGAFFKKNGYRNTQQAKHGKEAVEAVQHCGEGFDIIFMDLSMPVMDGFEATRQIRKMEAGYERAPATNKDSVIIALTGLASQEDGDQAFEAGVDLFLTKPVQFAKLSKLLLQYEEGTLKRRRRQSLTKRAEQRYGGLGYIELKMAGPARPRPRPAAPITHPAIAVGSGAPPVNSEIEKLELGRKLAVPSGLVVRRLDVREDEIDGGGAVPGEAPGSEALLSSDVVSCDDDGAEDGADDEGALEDGWGALDAEDGGGAAEDEAGPAEESAARLEDETLEEGIARLLGAELLDAGDWLEGGNEDSLGADSGVALLGSWVALLGVGVSLLGSGVALGKGEDEEVGIPELSA</sequence>
<dbReference type="SMART" id="SM00388">
    <property type="entry name" value="HisKA"/>
    <property type="match status" value="1"/>
</dbReference>
<dbReference type="InterPro" id="IPR001789">
    <property type="entry name" value="Sig_transdc_resp-reg_receiver"/>
</dbReference>
<dbReference type="Gene3D" id="3.40.50.2300">
    <property type="match status" value="1"/>
</dbReference>
<dbReference type="PANTHER" id="PTHR43719">
    <property type="entry name" value="TWO-COMPONENT HISTIDINE KINASE"/>
    <property type="match status" value="1"/>
</dbReference>
<dbReference type="SMART" id="SM00448">
    <property type="entry name" value="REC"/>
    <property type="match status" value="1"/>
</dbReference>
<evidence type="ECO:0000313" key="6">
    <source>
        <dbReference type="EMBL" id="KAF3042986.1"/>
    </source>
</evidence>
<dbReference type="InterPro" id="IPR003661">
    <property type="entry name" value="HisK_dim/P_dom"/>
</dbReference>
<feature type="compositionally biased region" description="Basic and acidic residues" evidence="3">
    <location>
        <begin position="215"/>
        <end position="226"/>
    </location>
</feature>
<dbReference type="Pfam" id="PF02518">
    <property type="entry name" value="HATPase_c"/>
    <property type="match status" value="1"/>
</dbReference>
<feature type="domain" description="Histidine kinase" evidence="4">
    <location>
        <begin position="483"/>
        <end position="732"/>
    </location>
</feature>
<dbReference type="CDD" id="cd00082">
    <property type="entry name" value="HisKA"/>
    <property type="match status" value="1"/>
</dbReference>